<feature type="transmembrane region" description="Helical" evidence="7">
    <location>
        <begin position="365"/>
        <end position="385"/>
    </location>
</feature>
<evidence type="ECO:0000256" key="4">
    <source>
        <dbReference type="ARBA" id="ARBA00022692"/>
    </source>
</evidence>
<dbReference type="PANTHER" id="PTHR34184:SF4">
    <property type="entry name" value="UPF0718 PROTEIN YCGR"/>
    <property type="match status" value="1"/>
</dbReference>
<evidence type="ECO:0000256" key="1">
    <source>
        <dbReference type="ARBA" id="ARBA00004651"/>
    </source>
</evidence>
<comment type="subcellular location">
    <subcellularLocation>
        <location evidence="1">Cell membrane</location>
        <topology evidence="1">Multi-pass membrane protein</topology>
    </subcellularLocation>
</comment>
<dbReference type="RefSeq" id="WP_007390492.1">
    <property type="nucleotide sequence ID" value="NZ_AFIJ01000007.1"/>
</dbReference>
<keyword evidence="5 7" id="KW-1133">Transmembrane helix</keyword>
<dbReference type="InterPro" id="IPR052923">
    <property type="entry name" value="UPF0718"/>
</dbReference>
<dbReference type="Pfam" id="PF03773">
    <property type="entry name" value="ArsP_1"/>
    <property type="match status" value="1"/>
</dbReference>
<evidence type="ECO:0000256" key="2">
    <source>
        <dbReference type="ARBA" id="ARBA00006386"/>
    </source>
</evidence>
<dbReference type="PANTHER" id="PTHR34184">
    <property type="entry name" value="UPF0718 PROTEIN YCGR"/>
    <property type="match status" value="1"/>
</dbReference>
<feature type="transmembrane region" description="Helical" evidence="7">
    <location>
        <begin position="406"/>
        <end position="426"/>
    </location>
</feature>
<proteinExistence type="inferred from homology"/>
<evidence type="ECO:0000313" key="9">
    <source>
        <dbReference type="Proteomes" id="UP000004018"/>
    </source>
</evidence>
<evidence type="ECO:0000256" key="7">
    <source>
        <dbReference type="SAM" id="Phobius"/>
    </source>
</evidence>
<name>A0ABN0D1F0_9FIRM</name>
<feature type="transmembrane region" description="Helical" evidence="7">
    <location>
        <begin position="311"/>
        <end position="334"/>
    </location>
</feature>
<evidence type="ECO:0000256" key="3">
    <source>
        <dbReference type="ARBA" id="ARBA00022475"/>
    </source>
</evidence>
<evidence type="ECO:0000313" key="8">
    <source>
        <dbReference type="EMBL" id="EGL42031.1"/>
    </source>
</evidence>
<dbReference type="Gene3D" id="3.40.50.300">
    <property type="entry name" value="P-loop containing nucleotide triphosphate hydrolases"/>
    <property type="match status" value="1"/>
</dbReference>
<keyword evidence="3" id="KW-1003">Cell membrane</keyword>
<evidence type="ECO:0000256" key="5">
    <source>
        <dbReference type="ARBA" id="ARBA00022989"/>
    </source>
</evidence>
<comment type="caution">
    <text evidence="8">The sequence shown here is derived from an EMBL/GenBank/DDBJ whole genome shotgun (WGS) entry which is preliminary data.</text>
</comment>
<comment type="similarity">
    <text evidence="2">Belongs to the UPF0718 family.</text>
</comment>
<dbReference type="EMBL" id="AFIJ01000007">
    <property type="protein sequence ID" value="EGL42031.1"/>
    <property type="molecule type" value="Genomic_DNA"/>
</dbReference>
<accession>A0ABN0D1F0</accession>
<feature type="transmembrane region" description="Helical" evidence="7">
    <location>
        <begin position="203"/>
        <end position="223"/>
    </location>
</feature>
<keyword evidence="6 7" id="KW-0472">Membrane</keyword>
<protein>
    <submittedName>
        <fullName evidence="8">Permease</fullName>
    </submittedName>
</protein>
<gene>
    <name evidence="8" type="ORF">HMPREF1039_0271</name>
</gene>
<organism evidence="8 9">
    <name type="scientific">Megasphaera lornae</name>
    <dbReference type="NCBI Taxonomy" id="1000568"/>
    <lineage>
        <taxon>Bacteria</taxon>
        <taxon>Bacillati</taxon>
        <taxon>Bacillota</taxon>
        <taxon>Negativicutes</taxon>
        <taxon>Veillonellales</taxon>
        <taxon>Veillonellaceae</taxon>
        <taxon>Megasphaera</taxon>
    </lineage>
</organism>
<feature type="transmembrane region" description="Helical" evidence="7">
    <location>
        <begin position="505"/>
        <end position="530"/>
    </location>
</feature>
<feature type="transmembrane region" description="Helical" evidence="7">
    <location>
        <begin position="341"/>
        <end position="359"/>
    </location>
</feature>
<dbReference type="Proteomes" id="UP000004018">
    <property type="component" value="Unassembled WGS sequence"/>
</dbReference>
<feature type="transmembrane region" description="Helical" evidence="7">
    <location>
        <begin position="278"/>
        <end position="299"/>
    </location>
</feature>
<sequence>MSRIIEPIPVYVVTGFLSTGKTTVLNHILSHRSGVVGRAAMEEGMTPASTPVYTLPPVTETNAAQVADSLLRQVQGKGIRELWLEANGMVPFAVLEKLFLETSLNQVFRLKKVFFVTTVPYCRQLLGKTGNAVYTQLSHADTIILLDRLPGEEAHADALAEMQVKRQLQRLCPQARFITASSLTDARTVAHEVTVRHTRTARLITAGFIAFAAGYTIICHSQASTAATWHVVSALWLATVLQAFSFLILGIACSSALQVFVPPYFLENRLRGNLAKSMAWALVGGFIFPVCDCASIPMFRSLISRRVPIPAALLFMLSGPIINPVVIISTWYAFLGMSQVAAARIILGLAVALTVSLSFRKYCGAEALTAGMPAVAVSACSSVEVGKITTRRDRVILFLEHAKNDFYRMAPYIVGASFLVALFQGYSGNLLKYYSLTGNLSMTIELMLALAFILSICSTADAMIARNLSSNVPLPGILAFLIFGPMMDLKNFLILSSLFPKPFVYRLVISLVAACFAASFIFAFATGSVVI</sequence>
<feature type="transmembrane region" description="Helical" evidence="7">
    <location>
        <begin position="243"/>
        <end position="266"/>
    </location>
</feature>
<keyword evidence="4 7" id="KW-0812">Transmembrane</keyword>
<dbReference type="InterPro" id="IPR005524">
    <property type="entry name" value="DUF318"/>
</dbReference>
<evidence type="ECO:0000256" key="6">
    <source>
        <dbReference type="ARBA" id="ARBA00023136"/>
    </source>
</evidence>
<dbReference type="InterPro" id="IPR027417">
    <property type="entry name" value="P-loop_NTPase"/>
</dbReference>
<keyword evidence="9" id="KW-1185">Reference proteome</keyword>
<reference evidence="8 9" key="1">
    <citation type="submission" date="2011-04" db="EMBL/GenBank/DDBJ databases">
        <authorList>
            <person name="Harkins D.M."/>
            <person name="Madupu R."/>
            <person name="Durkin A.S."/>
            <person name="Torralba M."/>
            <person name="Methe B."/>
            <person name="Sutton G.G."/>
            <person name="Nelson K.E."/>
        </authorList>
    </citation>
    <scope>NUCLEOTIDE SEQUENCE [LARGE SCALE GENOMIC DNA]</scope>
    <source>
        <strain evidence="8 9">UPII 199-6</strain>
    </source>
</reference>